<sequence>MTPDARKYNPDPAHARTLIERIQATGKPQRWIAEGLGISERRVRYLIAGSRIVNGETLAVAMSYTEQLALECLADAAEVAALD</sequence>
<evidence type="ECO:0008006" key="3">
    <source>
        <dbReference type="Google" id="ProtNLM"/>
    </source>
</evidence>
<keyword evidence="2" id="KW-1185">Reference proteome</keyword>
<reference evidence="1 2" key="1">
    <citation type="submission" date="2021-02" db="EMBL/GenBank/DDBJ databases">
        <authorList>
            <person name="Vanwijnsberghe S."/>
        </authorList>
    </citation>
    <scope>NUCLEOTIDE SEQUENCE [LARGE SCALE GENOMIC DNA]</scope>
    <source>
        <strain evidence="1 2">R-69658</strain>
    </source>
</reference>
<evidence type="ECO:0000313" key="2">
    <source>
        <dbReference type="Proteomes" id="UP000674425"/>
    </source>
</evidence>
<comment type="caution">
    <text evidence="1">The sequence shown here is derived from an EMBL/GenBank/DDBJ whole genome shotgun (WGS) entry which is preliminary data.</text>
</comment>
<dbReference type="RefSeq" id="WP_200622889.1">
    <property type="nucleotide sequence ID" value="NZ_CAJNAU010000231.1"/>
</dbReference>
<evidence type="ECO:0000313" key="1">
    <source>
        <dbReference type="EMBL" id="CAE6868667.1"/>
    </source>
</evidence>
<proteinExistence type="predicted"/>
<name>A0ABM8T8D6_9BURK</name>
<protein>
    <recommendedName>
        <fullName evidence="3">Homeodomain-like domain-containing protein</fullName>
    </recommendedName>
</protein>
<dbReference type="EMBL" id="CAJNAU010000231">
    <property type="protein sequence ID" value="CAE6868667.1"/>
    <property type="molecule type" value="Genomic_DNA"/>
</dbReference>
<gene>
    <name evidence="1" type="ORF">R69658_08016</name>
</gene>
<dbReference type="Proteomes" id="UP000674425">
    <property type="component" value="Unassembled WGS sequence"/>
</dbReference>
<accession>A0ABM8T8D6</accession>
<organism evidence="1 2">
    <name type="scientific">Paraburkholderia aspalathi</name>
    <dbReference type="NCBI Taxonomy" id="1324617"/>
    <lineage>
        <taxon>Bacteria</taxon>
        <taxon>Pseudomonadati</taxon>
        <taxon>Pseudomonadota</taxon>
        <taxon>Betaproteobacteria</taxon>
        <taxon>Burkholderiales</taxon>
        <taxon>Burkholderiaceae</taxon>
        <taxon>Paraburkholderia</taxon>
    </lineage>
</organism>